<dbReference type="Pfam" id="PF11139">
    <property type="entry name" value="SfLAP"/>
    <property type="match status" value="1"/>
</dbReference>
<reference evidence="2 3" key="1">
    <citation type="journal article" date="2019" name="Int. J. Syst. Evol. Microbiol.">
        <title>The Global Catalogue of Microorganisms (GCM) 10K type strain sequencing project: providing services to taxonomists for standard genome sequencing and annotation.</title>
        <authorList>
            <consortium name="The Broad Institute Genomics Platform"/>
            <consortium name="The Broad Institute Genome Sequencing Center for Infectious Disease"/>
            <person name="Wu L."/>
            <person name="Ma J."/>
        </authorList>
    </citation>
    <scope>NUCLEOTIDE SEQUENCE [LARGE SCALE GENOMIC DNA]</scope>
    <source>
        <strain evidence="2 3">IBRC-M 10256</strain>
    </source>
</reference>
<evidence type="ECO:0000256" key="1">
    <source>
        <dbReference type="SAM" id="Phobius"/>
    </source>
</evidence>
<feature type="transmembrane region" description="Helical" evidence="1">
    <location>
        <begin position="37"/>
        <end position="56"/>
    </location>
</feature>
<feature type="transmembrane region" description="Helical" evidence="1">
    <location>
        <begin position="141"/>
        <end position="163"/>
    </location>
</feature>
<evidence type="ECO:0000313" key="3">
    <source>
        <dbReference type="Proteomes" id="UP001595846"/>
    </source>
</evidence>
<protein>
    <submittedName>
        <fullName evidence="2">GAP family protein</fullName>
    </submittedName>
</protein>
<feature type="transmembrane region" description="Helical" evidence="1">
    <location>
        <begin position="108"/>
        <end position="135"/>
    </location>
</feature>
<keyword evidence="3" id="KW-1185">Reference proteome</keyword>
<name>A0ABD5NP40_9EURY</name>
<dbReference type="GeneID" id="73904049"/>
<feature type="transmembrane region" description="Helical" evidence="1">
    <location>
        <begin position="68"/>
        <end position="87"/>
    </location>
</feature>
<organism evidence="2 3">
    <name type="scientific">Halovivax cerinus</name>
    <dbReference type="NCBI Taxonomy" id="1487865"/>
    <lineage>
        <taxon>Archaea</taxon>
        <taxon>Methanobacteriati</taxon>
        <taxon>Methanobacteriota</taxon>
        <taxon>Stenosarchaea group</taxon>
        <taxon>Halobacteria</taxon>
        <taxon>Halobacteriales</taxon>
        <taxon>Natrialbaceae</taxon>
        <taxon>Halovivax</taxon>
    </lineage>
</organism>
<gene>
    <name evidence="2" type="ORF">ACFOUR_08125</name>
</gene>
<dbReference type="Proteomes" id="UP001595846">
    <property type="component" value="Unassembled WGS sequence"/>
</dbReference>
<feature type="transmembrane region" description="Helical" evidence="1">
    <location>
        <begin position="184"/>
        <end position="203"/>
    </location>
</feature>
<keyword evidence="1" id="KW-1133">Transmembrane helix</keyword>
<dbReference type="RefSeq" id="WP_256531320.1">
    <property type="nucleotide sequence ID" value="NZ_CP101824.1"/>
</dbReference>
<sequence length="205" mass="21680">MTILEILPLVVVMISGPQIVSAVFLATSERWRANSIAFVAGAAVSVPLVVSAAYALDVGVVGRGSPSTARIAIVLAALVLAMVHTYRTRDRAEPPRWMGALQSSSPGFSFRLGFLLIGFFPTDLLTSLAVGSYLSGRDAPLWHAAPFVIATLAVLSIPVLTLLAGGDRAERALPSVRDRLVANGWLVSEVVLGFFVIMTLSNLHG</sequence>
<accession>A0ABD5NP40</accession>
<dbReference type="InterPro" id="IPR021315">
    <property type="entry name" value="Gap/Sap"/>
</dbReference>
<keyword evidence="1" id="KW-0472">Membrane</keyword>
<keyword evidence="1" id="KW-0812">Transmembrane</keyword>
<evidence type="ECO:0000313" key="2">
    <source>
        <dbReference type="EMBL" id="MFC3958334.1"/>
    </source>
</evidence>
<proteinExistence type="predicted"/>
<comment type="caution">
    <text evidence="2">The sequence shown here is derived from an EMBL/GenBank/DDBJ whole genome shotgun (WGS) entry which is preliminary data.</text>
</comment>
<feature type="transmembrane region" description="Helical" evidence="1">
    <location>
        <begin position="6"/>
        <end position="25"/>
    </location>
</feature>
<dbReference type="AlphaFoldDB" id="A0ABD5NP40"/>
<dbReference type="EMBL" id="JBHSAQ010000003">
    <property type="protein sequence ID" value="MFC3958334.1"/>
    <property type="molecule type" value="Genomic_DNA"/>
</dbReference>